<dbReference type="InterPro" id="IPR004823">
    <property type="entry name" value="TAF_TATA-bd_Histone-like_dom"/>
</dbReference>
<keyword evidence="3" id="KW-0805">Transcription regulation</keyword>
<dbReference type="CDD" id="cd22931">
    <property type="entry name" value="HFD_TAF6"/>
    <property type="match status" value="1"/>
</dbReference>
<name>A0A835DSE1_TETSI</name>
<feature type="domain" description="TATA box binding protein associated factor (TAF) histone-like fold" evidence="7">
    <location>
        <begin position="2"/>
        <end position="68"/>
    </location>
</feature>
<comment type="similarity">
    <text evidence="2">Belongs to the TAF6 family.</text>
</comment>
<dbReference type="OMA" id="DTSIVCH"/>
<dbReference type="Pfam" id="PF07571">
    <property type="entry name" value="TAF6_C"/>
    <property type="match status" value="1"/>
</dbReference>
<dbReference type="SMART" id="SM00803">
    <property type="entry name" value="TAF"/>
    <property type="match status" value="1"/>
</dbReference>
<accession>A0A835DSE1</accession>
<evidence type="ECO:0000313" key="8">
    <source>
        <dbReference type="EMBL" id="KAF8410807.1"/>
    </source>
</evidence>
<dbReference type="InterPro" id="IPR009072">
    <property type="entry name" value="Histone-fold"/>
</dbReference>
<protein>
    <recommendedName>
        <fullName evidence="7">TATA box binding protein associated factor (TAF) histone-like fold domain-containing protein</fullName>
    </recommendedName>
</protein>
<dbReference type="SUPFAM" id="SSF47113">
    <property type="entry name" value="Histone-fold"/>
    <property type="match status" value="1"/>
</dbReference>
<dbReference type="GO" id="GO:0051123">
    <property type="term" value="P:RNA polymerase II preinitiation complex assembly"/>
    <property type="evidence" value="ECO:0007669"/>
    <property type="project" value="TreeGrafter"/>
</dbReference>
<dbReference type="InterPro" id="IPR016024">
    <property type="entry name" value="ARM-type_fold"/>
</dbReference>
<dbReference type="InterPro" id="IPR046344">
    <property type="entry name" value="TAF6_C_sf"/>
</dbReference>
<dbReference type="FunFam" id="1.25.40.770:FF:000004">
    <property type="entry name" value="transcription initiation factor TFIID subunit 6"/>
    <property type="match status" value="1"/>
</dbReference>
<gene>
    <name evidence="8" type="ORF">HHK36_003344</name>
</gene>
<dbReference type="GO" id="GO:0003713">
    <property type="term" value="F:transcription coactivator activity"/>
    <property type="evidence" value="ECO:0007669"/>
    <property type="project" value="TreeGrafter"/>
</dbReference>
<evidence type="ECO:0000259" key="7">
    <source>
        <dbReference type="SMART" id="SM00803"/>
    </source>
</evidence>
<evidence type="ECO:0000256" key="6">
    <source>
        <dbReference type="ARBA" id="ARBA00023242"/>
    </source>
</evidence>
<dbReference type="CDD" id="cd08050">
    <property type="entry name" value="TAF6C"/>
    <property type="match status" value="1"/>
</dbReference>
<evidence type="ECO:0000256" key="1">
    <source>
        <dbReference type="ARBA" id="ARBA00004123"/>
    </source>
</evidence>
<dbReference type="GO" id="GO:0016251">
    <property type="term" value="F:RNA polymerase II general transcription initiation factor activity"/>
    <property type="evidence" value="ECO:0007669"/>
    <property type="project" value="InterPro"/>
</dbReference>
<comment type="caution">
    <text evidence="8">The sequence shown here is derived from an EMBL/GenBank/DDBJ whole genome shotgun (WGS) entry which is preliminary data.</text>
</comment>
<dbReference type="AlphaFoldDB" id="A0A835DSE1"/>
<keyword evidence="5" id="KW-0804">Transcription</keyword>
<dbReference type="GO" id="GO:0046982">
    <property type="term" value="F:protein heterodimerization activity"/>
    <property type="evidence" value="ECO:0007669"/>
    <property type="project" value="InterPro"/>
</dbReference>
<dbReference type="SUPFAM" id="SSF48371">
    <property type="entry name" value="ARM repeat"/>
    <property type="match status" value="1"/>
</dbReference>
<dbReference type="InterPro" id="IPR011442">
    <property type="entry name" value="TAF6_C"/>
</dbReference>
<evidence type="ECO:0000256" key="5">
    <source>
        <dbReference type="ARBA" id="ARBA00023163"/>
    </source>
</evidence>
<evidence type="ECO:0000256" key="4">
    <source>
        <dbReference type="ARBA" id="ARBA00023159"/>
    </source>
</evidence>
<dbReference type="InterPro" id="IPR037796">
    <property type="entry name" value="TAF6"/>
</dbReference>
<proteinExistence type="inferred from homology"/>
<dbReference type="GO" id="GO:0046695">
    <property type="term" value="C:SLIK (SAGA-like) complex"/>
    <property type="evidence" value="ECO:0007669"/>
    <property type="project" value="InterPro"/>
</dbReference>
<reference evidence="8 9" key="1">
    <citation type="submission" date="2020-04" db="EMBL/GenBank/DDBJ databases">
        <title>Plant Genome Project.</title>
        <authorList>
            <person name="Zhang R.-G."/>
        </authorList>
    </citation>
    <scope>NUCLEOTIDE SEQUENCE [LARGE SCALE GENOMIC DNA]</scope>
    <source>
        <strain evidence="8">YNK0</strain>
        <tissue evidence="8">Leaf</tissue>
    </source>
</reference>
<evidence type="ECO:0000313" key="9">
    <source>
        <dbReference type="Proteomes" id="UP000655225"/>
    </source>
</evidence>
<keyword evidence="6" id="KW-0539">Nucleus</keyword>
<dbReference type="FunFam" id="1.10.20.10:FF:000046">
    <property type="entry name" value="transcription initiation factor TFIID subunit 6"/>
    <property type="match status" value="1"/>
</dbReference>
<dbReference type="GO" id="GO:0000124">
    <property type="term" value="C:SAGA complex"/>
    <property type="evidence" value="ECO:0007669"/>
    <property type="project" value="InterPro"/>
</dbReference>
<dbReference type="EMBL" id="JABCRI010000002">
    <property type="protein sequence ID" value="KAF8410807.1"/>
    <property type="molecule type" value="Genomic_DNA"/>
</dbReference>
<dbReference type="Gene3D" id="1.10.20.10">
    <property type="entry name" value="Histone, subunit A"/>
    <property type="match status" value="1"/>
</dbReference>
<dbReference type="Gene3D" id="1.25.40.770">
    <property type="entry name" value="TAF6, C-terminal HEAT repeat domain"/>
    <property type="match status" value="1"/>
</dbReference>
<sequence>MSIVPKETIEVIAQNIGINNLSPDVALALAPDVEYRVREIMQEAIKCMRHSKRTILTADDVDSALKLRNVEPIYGFASGDPLQFKRAAGHKDLFYIDDKDVEFKDVIEAPLPKAPLDTAVVAHWLAIEGVQPAIPENAPVEALVAPSDSKKAEHKEDALPVDIKLPVKHVLSRELQLYFDKITELTVGRSDSVLFKEALASLATDSGLHPLVPYFTYFIADEVTRSLNDFSLLFALMRVVRSLLQNPHIHIEPYLHQLMPSVITCLVAKRLGNRFTDNHWKLRNFTANLVASICKRFGHVYHNLQPRVTRTLLHAFLDPTKAMTQHYGAIQGLAALGPNVVRLLILPNLEPYLQLLEPEILFEKQKNEMKRHEAWRVYGALLCAAGQCIYDRLKMLPGLLSPSALAVWRTNGKVVTTMASKRKASIDHSLPQPPLKRAMTDGPMGVMATNSLATNMQGGTGGFPSVLGDSNVGPSPSSGQVQNESISGRREKFDCRAPKMSAALTQAWKEDMDAGHLLASLFELFGESMLSFTPTPELSFFL</sequence>
<evidence type="ECO:0000256" key="2">
    <source>
        <dbReference type="ARBA" id="ARBA00007688"/>
    </source>
</evidence>
<organism evidence="8 9">
    <name type="scientific">Tetracentron sinense</name>
    <name type="common">Spur-leaf</name>
    <dbReference type="NCBI Taxonomy" id="13715"/>
    <lineage>
        <taxon>Eukaryota</taxon>
        <taxon>Viridiplantae</taxon>
        <taxon>Streptophyta</taxon>
        <taxon>Embryophyta</taxon>
        <taxon>Tracheophyta</taxon>
        <taxon>Spermatophyta</taxon>
        <taxon>Magnoliopsida</taxon>
        <taxon>Trochodendrales</taxon>
        <taxon>Trochodendraceae</taxon>
        <taxon>Tetracentron</taxon>
    </lineage>
</organism>
<keyword evidence="4" id="KW-0010">Activator</keyword>
<dbReference type="PANTHER" id="PTHR10221">
    <property type="entry name" value="TRANSCRIPTION INITIATION FACTOR TFIID SUBUNIT 6"/>
    <property type="match status" value="1"/>
</dbReference>
<dbReference type="Pfam" id="PF02969">
    <property type="entry name" value="TAF"/>
    <property type="match status" value="1"/>
</dbReference>
<comment type="subcellular location">
    <subcellularLocation>
        <location evidence="1">Nucleus</location>
    </subcellularLocation>
</comment>
<dbReference type="GO" id="GO:0005669">
    <property type="term" value="C:transcription factor TFIID complex"/>
    <property type="evidence" value="ECO:0007669"/>
    <property type="project" value="InterPro"/>
</dbReference>
<dbReference type="Proteomes" id="UP000655225">
    <property type="component" value="Unassembled WGS sequence"/>
</dbReference>
<dbReference type="PANTHER" id="PTHR10221:SF9">
    <property type="entry name" value="TRANSCRIPTION INITIATION FACTOR TFIID SUBUNIT 6"/>
    <property type="match status" value="1"/>
</dbReference>
<dbReference type="OrthoDB" id="361039at2759"/>
<evidence type="ECO:0000256" key="3">
    <source>
        <dbReference type="ARBA" id="ARBA00023015"/>
    </source>
</evidence>
<keyword evidence="9" id="KW-1185">Reference proteome</keyword>